<name>A0A6A6Y2L9_9PEZI</name>
<reference evidence="4" key="2">
    <citation type="submission" date="2020-04" db="EMBL/GenBank/DDBJ databases">
        <authorList>
            <consortium name="NCBI Genome Project"/>
        </authorList>
    </citation>
    <scope>NUCLEOTIDE SEQUENCE</scope>
    <source>
        <strain evidence="4">CBS 304.34</strain>
    </source>
</reference>
<accession>A0A6A6Y2L9</accession>
<dbReference type="GeneID" id="54454196"/>
<reference evidence="4" key="3">
    <citation type="submission" date="2025-04" db="UniProtKB">
        <authorList>
            <consortium name="RefSeq"/>
        </authorList>
    </citation>
    <scope>IDENTIFICATION</scope>
    <source>
        <strain evidence="4">CBS 304.34</strain>
    </source>
</reference>
<evidence type="ECO:0000313" key="4">
    <source>
        <dbReference type="RefSeq" id="XP_033569218.1"/>
    </source>
</evidence>
<gene>
    <name evidence="2 4" type="ORF">BDZ99DRAFT_207192</name>
</gene>
<evidence type="ECO:0000313" key="3">
    <source>
        <dbReference type="Proteomes" id="UP000504636"/>
    </source>
</evidence>
<feature type="compositionally biased region" description="Basic residues" evidence="1">
    <location>
        <begin position="30"/>
        <end position="46"/>
    </location>
</feature>
<dbReference type="EMBL" id="MU003724">
    <property type="protein sequence ID" value="KAF2802254.1"/>
    <property type="molecule type" value="Genomic_DNA"/>
</dbReference>
<keyword evidence="3" id="KW-1185">Reference proteome</keyword>
<dbReference type="AlphaFoldDB" id="A0A6A6Y2L9"/>
<sequence length="158" mass="17493">MPAPIGVARRVPPLHFAPPTGPGRQLFWRPPRRTTKHHTTPRQHRTRLQEPALRALAILSPSPQLRRSISFRRLSRPSTADPPPRTRPLYARPPSKHHSGFGSPRSSSPPAARPINVLRIRCTLPVHVRSAAAGASLLLQPFQVWSASETPHQTSALS</sequence>
<feature type="region of interest" description="Disordered" evidence="1">
    <location>
        <begin position="1"/>
        <end position="112"/>
    </location>
</feature>
<dbReference type="RefSeq" id="XP_033569218.1">
    <property type="nucleotide sequence ID" value="XM_033713303.1"/>
</dbReference>
<protein>
    <submittedName>
        <fullName evidence="2 4">Uncharacterized protein</fullName>
    </submittedName>
</protein>
<proteinExistence type="predicted"/>
<reference evidence="2 4" key="1">
    <citation type="journal article" date="2020" name="Stud. Mycol.">
        <title>101 Dothideomycetes genomes: a test case for predicting lifestyles and emergence of pathogens.</title>
        <authorList>
            <person name="Haridas S."/>
            <person name="Albert R."/>
            <person name="Binder M."/>
            <person name="Bloem J."/>
            <person name="Labutti K."/>
            <person name="Salamov A."/>
            <person name="Andreopoulos B."/>
            <person name="Baker S."/>
            <person name="Barry K."/>
            <person name="Bills G."/>
            <person name="Bluhm B."/>
            <person name="Cannon C."/>
            <person name="Castanera R."/>
            <person name="Culley D."/>
            <person name="Daum C."/>
            <person name="Ezra D."/>
            <person name="Gonzalez J."/>
            <person name="Henrissat B."/>
            <person name="Kuo A."/>
            <person name="Liang C."/>
            <person name="Lipzen A."/>
            <person name="Lutzoni F."/>
            <person name="Magnuson J."/>
            <person name="Mondo S."/>
            <person name="Nolan M."/>
            <person name="Ohm R."/>
            <person name="Pangilinan J."/>
            <person name="Park H.-J."/>
            <person name="Ramirez L."/>
            <person name="Alfaro M."/>
            <person name="Sun H."/>
            <person name="Tritt A."/>
            <person name="Yoshinaga Y."/>
            <person name="Zwiers L.-H."/>
            <person name="Turgeon B."/>
            <person name="Goodwin S."/>
            <person name="Spatafora J."/>
            <person name="Crous P."/>
            <person name="Grigoriev I."/>
        </authorList>
    </citation>
    <scope>NUCLEOTIDE SEQUENCE</scope>
    <source>
        <strain evidence="2 4">CBS 304.34</strain>
    </source>
</reference>
<organism evidence="2">
    <name type="scientific">Mytilinidion resinicola</name>
    <dbReference type="NCBI Taxonomy" id="574789"/>
    <lineage>
        <taxon>Eukaryota</taxon>
        <taxon>Fungi</taxon>
        <taxon>Dikarya</taxon>
        <taxon>Ascomycota</taxon>
        <taxon>Pezizomycotina</taxon>
        <taxon>Dothideomycetes</taxon>
        <taxon>Pleosporomycetidae</taxon>
        <taxon>Mytilinidiales</taxon>
        <taxon>Mytilinidiaceae</taxon>
        <taxon>Mytilinidion</taxon>
    </lineage>
</organism>
<dbReference type="Proteomes" id="UP000504636">
    <property type="component" value="Unplaced"/>
</dbReference>
<evidence type="ECO:0000313" key="2">
    <source>
        <dbReference type="EMBL" id="KAF2802254.1"/>
    </source>
</evidence>
<evidence type="ECO:0000256" key="1">
    <source>
        <dbReference type="SAM" id="MobiDB-lite"/>
    </source>
</evidence>
<feature type="compositionally biased region" description="Low complexity" evidence="1">
    <location>
        <begin position="103"/>
        <end position="112"/>
    </location>
</feature>